<dbReference type="SUPFAM" id="SSF52058">
    <property type="entry name" value="L domain-like"/>
    <property type="match status" value="2"/>
</dbReference>
<comment type="similarity">
    <text evidence="1">Belongs to the disease resistance NB-LRR family.</text>
</comment>
<dbReference type="Gene3D" id="1.20.5.4130">
    <property type="match status" value="1"/>
</dbReference>
<evidence type="ECO:0000256" key="5">
    <source>
        <dbReference type="ARBA" id="ARBA00022821"/>
    </source>
</evidence>
<feature type="domain" description="Disease resistance R13L4/SHOC-2-like LRR" evidence="10">
    <location>
        <begin position="557"/>
        <end position="692"/>
    </location>
</feature>
<feature type="domain" description="NB-ARC" evidence="7">
    <location>
        <begin position="182"/>
        <end position="352"/>
    </location>
</feature>
<dbReference type="FunFam" id="3.40.50.300:FF:001091">
    <property type="entry name" value="Probable disease resistance protein At1g61300"/>
    <property type="match status" value="1"/>
</dbReference>
<name>A0ABD1G492_SALDI</name>
<dbReference type="PANTHER" id="PTHR36766">
    <property type="entry name" value="PLANT BROAD-SPECTRUM MILDEW RESISTANCE PROTEIN RPW8"/>
    <property type="match status" value="1"/>
</dbReference>
<dbReference type="InterPro" id="IPR002182">
    <property type="entry name" value="NB-ARC"/>
</dbReference>
<dbReference type="InterPro" id="IPR055414">
    <property type="entry name" value="LRR_R13L4/SHOC2-like"/>
</dbReference>
<accession>A0ABD1G492</accession>
<dbReference type="Pfam" id="PF23598">
    <property type="entry name" value="LRR_14"/>
    <property type="match status" value="2"/>
</dbReference>
<dbReference type="Proteomes" id="UP001567538">
    <property type="component" value="Unassembled WGS sequence"/>
</dbReference>
<evidence type="ECO:0000256" key="2">
    <source>
        <dbReference type="ARBA" id="ARBA00022614"/>
    </source>
</evidence>
<dbReference type="InterPro" id="IPR003591">
    <property type="entry name" value="Leu-rich_rpt_typical-subtyp"/>
</dbReference>
<proteinExistence type="inferred from homology"/>
<dbReference type="PANTHER" id="PTHR36766:SF40">
    <property type="entry name" value="DISEASE RESISTANCE PROTEIN RGA3"/>
    <property type="match status" value="1"/>
</dbReference>
<protein>
    <submittedName>
        <fullName evidence="11">Disease resistance protein RGA4</fullName>
    </submittedName>
</protein>
<dbReference type="GO" id="GO:0005524">
    <property type="term" value="F:ATP binding"/>
    <property type="evidence" value="ECO:0007669"/>
    <property type="project" value="UniProtKB-KW"/>
</dbReference>
<evidence type="ECO:0000313" key="11">
    <source>
        <dbReference type="EMBL" id="KAL1538550.1"/>
    </source>
</evidence>
<evidence type="ECO:0000259" key="9">
    <source>
        <dbReference type="Pfam" id="PF23559"/>
    </source>
</evidence>
<evidence type="ECO:0000256" key="1">
    <source>
        <dbReference type="ARBA" id="ARBA00008894"/>
    </source>
</evidence>
<evidence type="ECO:0000259" key="7">
    <source>
        <dbReference type="Pfam" id="PF00931"/>
    </source>
</evidence>
<dbReference type="InterPro" id="IPR038005">
    <property type="entry name" value="RX-like_CC"/>
</dbReference>
<feature type="domain" description="Disease resistance protein winged helix" evidence="9">
    <location>
        <begin position="437"/>
        <end position="509"/>
    </location>
</feature>
<keyword evidence="2" id="KW-0433">Leucine-rich repeat</keyword>
<dbReference type="AlphaFoldDB" id="A0ABD1G492"/>
<dbReference type="InterPro" id="IPR042197">
    <property type="entry name" value="Apaf_helical"/>
</dbReference>
<evidence type="ECO:0000256" key="3">
    <source>
        <dbReference type="ARBA" id="ARBA00022737"/>
    </source>
</evidence>
<dbReference type="Gene3D" id="1.10.8.430">
    <property type="entry name" value="Helical domain of apoptotic protease-activating factors"/>
    <property type="match status" value="1"/>
</dbReference>
<dbReference type="InterPro" id="IPR041118">
    <property type="entry name" value="Rx_N"/>
</dbReference>
<dbReference type="InterPro" id="IPR032675">
    <property type="entry name" value="LRR_dom_sf"/>
</dbReference>
<dbReference type="GO" id="GO:0051607">
    <property type="term" value="P:defense response to virus"/>
    <property type="evidence" value="ECO:0007669"/>
    <property type="project" value="UniProtKB-ARBA"/>
</dbReference>
<reference evidence="11 12" key="1">
    <citation type="submission" date="2024-06" db="EMBL/GenBank/DDBJ databases">
        <title>A chromosome level genome sequence of Diviner's sage (Salvia divinorum).</title>
        <authorList>
            <person name="Ford S.A."/>
            <person name="Ro D.-K."/>
            <person name="Ness R.W."/>
            <person name="Phillips M.A."/>
        </authorList>
    </citation>
    <scope>NUCLEOTIDE SEQUENCE [LARGE SCALE GENOMIC DNA]</scope>
    <source>
        <strain evidence="11">SAF-2024a</strain>
        <tissue evidence="11">Leaf</tissue>
    </source>
</reference>
<keyword evidence="4" id="KW-0547">Nucleotide-binding</keyword>
<dbReference type="Gene3D" id="1.10.10.10">
    <property type="entry name" value="Winged helix-like DNA-binding domain superfamily/Winged helix DNA-binding domain"/>
    <property type="match status" value="1"/>
</dbReference>
<comment type="caution">
    <text evidence="11">The sequence shown here is derived from an EMBL/GenBank/DDBJ whole genome shotgun (WGS) entry which is preliminary data.</text>
</comment>
<evidence type="ECO:0000256" key="4">
    <source>
        <dbReference type="ARBA" id="ARBA00022741"/>
    </source>
</evidence>
<dbReference type="InterPro" id="IPR058922">
    <property type="entry name" value="WHD_DRP"/>
</dbReference>
<dbReference type="PRINTS" id="PR00364">
    <property type="entry name" value="DISEASERSIST"/>
</dbReference>
<feature type="domain" description="Disease resistance N-terminal" evidence="8">
    <location>
        <begin position="6"/>
        <end position="96"/>
    </location>
</feature>
<feature type="domain" description="Disease resistance R13L4/SHOC-2-like LRR" evidence="10">
    <location>
        <begin position="696"/>
        <end position="965"/>
    </location>
</feature>
<evidence type="ECO:0000259" key="8">
    <source>
        <dbReference type="Pfam" id="PF18052"/>
    </source>
</evidence>
<dbReference type="FunFam" id="1.10.10.10:FF:000322">
    <property type="entry name" value="Probable disease resistance protein At1g63360"/>
    <property type="match status" value="1"/>
</dbReference>
<dbReference type="Pfam" id="PF00931">
    <property type="entry name" value="NB-ARC"/>
    <property type="match status" value="1"/>
</dbReference>
<dbReference type="CDD" id="cd14798">
    <property type="entry name" value="RX-CC_like"/>
    <property type="match status" value="1"/>
</dbReference>
<dbReference type="Pfam" id="PF18052">
    <property type="entry name" value="Rx_N"/>
    <property type="match status" value="1"/>
</dbReference>
<evidence type="ECO:0000259" key="10">
    <source>
        <dbReference type="Pfam" id="PF23598"/>
    </source>
</evidence>
<dbReference type="SUPFAM" id="SSF52540">
    <property type="entry name" value="P-loop containing nucleoside triphosphate hydrolases"/>
    <property type="match status" value="1"/>
</dbReference>
<dbReference type="Gene3D" id="3.40.50.300">
    <property type="entry name" value="P-loop containing nucleotide triphosphate hydrolases"/>
    <property type="match status" value="1"/>
</dbReference>
<dbReference type="InterPro" id="IPR027417">
    <property type="entry name" value="P-loop_NTPase"/>
</dbReference>
<keyword evidence="12" id="KW-1185">Reference proteome</keyword>
<keyword evidence="6" id="KW-0067">ATP-binding</keyword>
<sequence>MADAMISGVVERIAALIEEQIRYEVNLVRGVEKELPELSDKLETIRNVLDDAEKRGVNDRNIKRWLKKLEATAYEMDDILDEWNYSLLKHKMEASAEPKKKVCCSFIPSSCLCFKKVSVRRETAKKIEHVKVKVDQILKEKDEFNFIISLPANNPTHTPWREQSTHLIDLKKVHGMDIYRKKNDIVSKLMLNDADAQILSIVGAGGLGKTTLAKLVYNDNQVEDCFQLRIWICVSHPFDVVGVARGIVDSVGIETIPPNTNQLALVLKKVEASVSGKKFLLVLDDVWTEDESQWKDLKISLQCGAAGSKILVTTRNERVAKMMGTSDDDMYRPNHLNEEECWSLLRDTSLPGKSEEECGKFECFGRKIASKCKGLPLAAVVLGRLLLFKDLEGWKHVVNSEIWQMEKVEVELFPHLVLSYNELSPTLKRCFSYCAFYPKDHLIRAETLIGQWMAQGYLCSVSGNDEVELKGRECLNNLAMRSLFQDVEVNESGDQIEWCKMHDIVHDFALFLRKNDDTERSCQICDSLMVSQVQEYRSLSWDYTVPDDERERFCQVCDCLKSLRVLKVKGFDGPPPVGMETLIHLRWLEFSGMELSKDGLKIICRLYFLQTLLLSYCSITEIPREIGNLVQLRQLELSGNIEVKELPESIYKLVELRTLSVTRCSLEEIRPEIGNLVQLRRLDLSWNRELKELPESIYSLVELRSLSLGHCSLNEIRGGIGKLVQLRQLDLTYNMELQELPESICSLVELQILKIKGTNINCLPQALGELSNLRKLELCRFRVGSHYNKLGFLSKLYGFLTGSLVLEVYCSSMSEMVELVEDAREAQLKVLLQKLKEIEISFMGTMNETEQSSSSPSSMWMEVVEALVPHHKLNRLEIMGYGGSRLPHWMSSPLNFIKEIDLCNLGEVSSLPAMGKLPLLERIHIRNVKQLKLVGHEFLGIESSSDDDVVAFPKLKQLTINECHKWEEWEDITEEEEESTAISIMPYLTELTIRGCESLKKLPHRLLHKASSSLRYLYIYGSTELLKTYRDDNEGSPWRSISQHNPQLELRKWLMRLC</sequence>
<keyword evidence="5" id="KW-0611">Plant defense</keyword>
<evidence type="ECO:0000256" key="6">
    <source>
        <dbReference type="ARBA" id="ARBA00022840"/>
    </source>
</evidence>
<evidence type="ECO:0000313" key="12">
    <source>
        <dbReference type="Proteomes" id="UP001567538"/>
    </source>
</evidence>
<dbReference type="EMBL" id="JBEAFC010000010">
    <property type="protein sequence ID" value="KAL1538550.1"/>
    <property type="molecule type" value="Genomic_DNA"/>
</dbReference>
<dbReference type="SMART" id="SM00369">
    <property type="entry name" value="LRR_TYP"/>
    <property type="match status" value="4"/>
</dbReference>
<keyword evidence="3" id="KW-0677">Repeat</keyword>
<dbReference type="InterPro" id="IPR036388">
    <property type="entry name" value="WH-like_DNA-bd_sf"/>
</dbReference>
<gene>
    <name evidence="11" type="ORF">AAHA92_27283</name>
</gene>
<dbReference type="Gene3D" id="3.80.10.10">
    <property type="entry name" value="Ribonuclease Inhibitor"/>
    <property type="match status" value="3"/>
</dbReference>
<organism evidence="11 12">
    <name type="scientific">Salvia divinorum</name>
    <name type="common">Maria pastora</name>
    <name type="synonym">Diviner's sage</name>
    <dbReference type="NCBI Taxonomy" id="28513"/>
    <lineage>
        <taxon>Eukaryota</taxon>
        <taxon>Viridiplantae</taxon>
        <taxon>Streptophyta</taxon>
        <taxon>Embryophyta</taxon>
        <taxon>Tracheophyta</taxon>
        <taxon>Spermatophyta</taxon>
        <taxon>Magnoliopsida</taxon>
        <taxon>eudicotyledons</taxon>
        <taxon>Gunneridae</taxon>
        <taxon>Pentapetalae</taxon>
        <taxon>asterids</taxon>
        <taxon>lamiids</taxon>
        <taxon>Lamiales</taxon>
        <taxon>Lamiaceae</taxon>
        <taxon>Nepetoideae</taxon>
        <taxon>Mentheae</taxon>
        <taxon>Salviinae</taxon>
        <taxon>Salvia</taxon>
        <taxon>Salvia subgen. Calosphace</taxon>
    </lineage>
</organism>
<dbReference type="Pfam" id="PF23559">
    <property type="entry name" value="WHD_DRP"/>
    <property type="match status" value="1"/>
</dbReference>